<dbReference type="EMBL" id="BMMS01000023">
    <property type="protein sequence ID" value="GGO94613.1"/>
    <property type="molecule type" value="Genomic_DNA"/>
</dbReference>
<comment type="caution">
    <text evidence="2">The sequence shown here is derived from an EMBL/GenBank/DDBJ whole genome shotgun (WGS) entry which is preliminary data.</text>
</comment>
<feature type="region of interest" description="Disordered" evidence="1">
    <location>
        <begin position="1"/>
        <end position="26"/>
    </location>
</feature>
<organism evidence="2 3">
    <name type="scientific">Wenjunlia tyrosinilytica</name>
    <dbReference type="NCBI Taxonomy" id="1544741"/>
    <lineage>
        <taxon>Bacteria</taxon>
        <taxon>Bacillati</taxon>
        <taxon>Actinomycetota</taxon>
        <taxon>Actinomycetes</taxon>
        <taxon>Kitasatosporales</taxon>
        <taxon>Streptomycetaceae</taxon>
        <taxon>Wenjunlia</taxon>
    </lineage>
</organism>
<evidence type="ECO:0000256" key="1">
    <source>
        <dbReference type="SAM" id="MobiDB-lite"/>
    </source>
</evidence>
<name>A0A917ZUP7_9ACTN</name>
<keyword evidence="3" id="KW-1185">Reference proteome</keyword>
<gene>
    <name evidence="2" type="ORF">GCM10012280_49930</name>
</gene>
<accession>A0A917ZUP7</accession>
<sequence>MQGYRVRGGRGVDGDRDDPGPQETAGFAMVCGMTPIAPPISRDRIPDRGVLAAHPRFEQLSNDK</sequence>
<evidence type="ECO:0000313" key="3">
    <source>
        <dbReference type="Proteomes" id="UP000641932"/>
    </source>
</evidence>
<evidence type="ECO:0000313" key="2">
    <source>
        <dbReference type="EMBL" id="GGO94613.1"/>
    </source>
</evidence>
<dbReference type="AlphaFoldDB" id="A0A917ZUP7"/>
<proteinExistence type="predicted"/>
<reference evidence="2" key="1">
    <citation type="journal article" date="2014" name="Int. J. Syst. Evol. Microbiol.">
        <title>Complete genome sequence of Corynebacterium casei LMG S-19264T (=DSM 44701T), isolated from a smear-ripened cheese.</title>
        <authorList>
            <consortium name="US DOE Joint Genome Institute (JGI-PGF)"/>
            <person name="Walter F."/>
            <person name="Albersmeier A."/>
            <person name="Kalinowski J."/>
            <person name="Ruckert C."/>
        </authorList>
    </citation>
    <scope>NUCLEOTIDE SEQUENCE</scope>
    <source>
        <strain evidence="2">CGMCC 4.7201</strain>
    </source>
</reference>
<dbReference type="Proteomes" id="UP000641932">
    <property type="component" value="Unassembled WGS sequence"/>
</dbReference>
<reference evidence="2" key="2">
    <citation type="submission" date="2020-09" db="EMBL/GenBank/DDBJ databases">
        <authorList>
            <person name="Sun Q."/>
            <person name="Zhou Y."/>
        </authorList>
    </citation>
    <scope>NUCLEOTIDE SEQUENCE</scope>
    <source>
        <strain evidence="2">CGMCC 4.7201</strain>
    </source>
</reference>
<feature type="compositionally biased region" description="Basic and acidic residues" evidence="1">
    <location>
        <begin position="10"/>
        <end position="19"/>
    </location>
</feature>
<protein>
    <submittedName>
        <fullName evidence="2">Uncharacterized protein</fullName>
    </submittedName>
</protein>